<sequence length="76" mass="8632">MPHDHSNILELERFRRAIPEGMPRRLDRSGDVRAIATCLDYLYGELLKLDEKMTAHLVGAAAESLRQNLPRSDEDG</sequence>
<accession>A0A369TA31</accession>
<dbReference type="AlphaFoldDB" id="A0A369TA31"/>
<dbReference type="RefSeq" id="WP_114582255.1">
    <property type="nucleotide sequence ID" value="NZ_QPMH01000009.1"/>
</dbReference>
<dbReference type="Proteomes" id="UP000253941">
    <property type="component" value="Unassembled WGS sequence"/>
</dbReference>
<comment type="caution">
    <text evidence="1">The sequence shown here is derived from an EMBL/GenBank/DDBJ whole genome shotgun (WGS) entry which is preliminary data.</text>
</comment>
<proteinExistence type="predicted"/>
<gene>
    <name evidence="1" type="ORF">DRB17_10970</name>
</gene>
<protein>
    <submittedName>
        <fullName evidence="1">Uncharacterized protein</fullName>
    </submittedName>
</protein>
<keyword evidence="2" id="KW-1185">Reference proteome</keyword>
<evidence type="ECO:0000313" key="1">
    <source>
        <dbReference type="EMBL" id="RDD61712.1"/>
    </source>
</evidence>
<dbReference type="EMBL" id="QPMH01000009">
    <property type="protein sequence ID" value="RDD61712.1"/>
    <property type="molecule type" value="Genomic_DNA"/>
</dbReference>
<organism evidence="1 2">
    <name type="scientific">Ferruginivarius sediminum</name>
    <dbReference type="NCBI Taxonomy" id="2661937"/>
    <lineage>
        <taxon>Bacteria</taxon>
        <taxon>Pseudomonadati</taxon>
        <taxon>Pseudomonadota</taxon>
        <taxon>Alphaproteobacteria</taxon>
        <taxon>Rhodospirillales</taxon>
        <taxon>Rhodospirillaceae</taxon>
        <taxon>Ferruginivarius</taxon>
    </lineage>
</organism>
<reference evidence="1 2" key="1">
    <citation type="submission" date="2018-07" db="EMBL/GenBank/DDBJ databases">
        <title>Venubactetium sediminum gen. nov., sp. nov., isolated from a marine solar saltern.</title>
        <authorList>
            <person name="Wang S."/>
        </authorList>
    </citation>
    <scope>NUCLEOTIDE SEQUENCE [LARGE SCALE GENOMIC DNA]</scope>
    <source>
        <strain evidence="1 2">WD2A32</strain>
    </source>
</reference>
<name>A0A369TA31_9PROT</name>
<evidence type="ECO:0000313" key="2">
    <source>
        <dbReference type="Proteomes" id="UP000253941"/>
    </source>
</evidence>